<dbReference type="EMBL" id="LN902842">
    <property type="protein sequence ID" value="CDS41795.1"/>
    <property type="molecule type" value="Genomic_DNA"/>
</dbReference>
<accession>A0A068YB44</accession>
<name>A0A068YB44_ECHMU</name>
<dbReference type="SMART" id="SM00364">
    <property type="entry name" value="LRR_BAC"/>
    <property type="match status" value="6"/>
</dbReference>
<dbReference type="InterPro" id="IPR020825">
    <property type="entry name" value="Phe-tRNA_synthase-like_B3/B4"/>
</dbReference>
<evidence type="ECO:0000256" key="2">
    <source>
        <dbReference type="ARBA" id="ARBA00022737"/>
    </source>
</evidence>
<dbReference type="OMA" id="YDVKPPT"/>
<dbReference type="STRING" id="6211.A0A068YB44"/>
<dbReference type="GO" id="GO:0005737">
    <property type="term" value="C:cytoplasm"/>
    <property type="evidence" value="ECO:0007669"/>
    <property type="project" value="TreeGrafter"/>
</dbReference>
<evidence type="ECO:0000256" key="3">
    <source>
        <dbReference type="SAM" id="MobiDB-lite"/>
    </source>
</evidence>
<dbReference type="Pfam" id="PF13855">
    <property type="entry name" value="LRR_8"/>
    <property type="match status" value="2"/>
</dbReference>
<dbReference type="SMART" id="SM00369">
    <property type="entry name" value="LRR_TYP"/>
    <property type="match status" value="6"/>
</dbReference>
<dbReference type="PANTHER" id="PTHR48051:SF1">
    <property type="entry name" value="RAS SUPPRESSOR PROTEIN 1"/>
    <property type="match status" value="1"/>
</dbReference>
<dbReference type="eggNOG" id="KOG2472">
    <property type="taxonomic scope" value="Eukaryota"/>
</dbReference>
<dbReference type="Gene3D" id="3.50.40.10">
    <property type="entry name" value="Phenylalanyl-trna Synthetase, Chain B, domain 3"/>
    <property type="match status" value="1"/>
</dbReference>
<feature type="region of interest" description="Disordered" evidence="3">
    <location>
        <begin position="241"/>
        <end position="267"/>
    </location>
</feature>
<protein>
    <submittedName>
        <fullName evidence="4">Leucine rich repeat containing protein 47</fullName>
    </submittedName>
</protein>
<dbReference type="SUPFAM" id="SSF52058">
    <property type="entry name" value="L domain-like"/>
    <property type="match status" value="1"/>
</dbReference>
<dbReference type="Gene3D" id="3.80.10.10">
    <property type="entry name" value="Ribonuclease Inhibitor"/>
    <property type="match status" value="1"/>
</dbReference>
<proteinExistence type="predicted"/>
<dbReference type="AlphaFoldDB" id="A0A068YB44"/>
<dbReference type="PROSITE" id="PS51450">
    <property type="entry name" value="LRR"/>
    <property type="match status" value="2"/>
</dbReference>
<dbReference type="InterPro" id="IPR032675">
    <property type="entry name" value="LRR_dom_sf"/>
</dbReference>
<keyword evidence="1" id="KW-0433">Leucine-rich repeat</keyword>
<gene>
    <name evidence="4" type="ORF">EmuJ_000947600</name>
</gene>
<sequence length="545" mass="60062">MSTSDVIQPQWPEVAIALHENRRELVISNRDGMDPHIYLLKQLNFLDISKCTLSDLSDDLGKLSGLTKLSLQRNSISKLPEALGSLNNLRFLDLSFNIITSLPSAIFDGLPRLETLLMDSNNLTELPSLEGLIDLHHLSVSNNALSCLPESILCCTKLMTIDVSSNEISELSDEVGWENLANLHLFNLSNNQLTRVPQALSKCKKLRDLQLQNNPLKDPRLRKLVGTTHPGPALINYLAKSTKEGSKSKGKAPNVTETATGAESGKLLPATSSTSQVLVVAINEDATPYVVSVVRPEEVRNSLRPRIFACVVSDVCLNGEGTLVDFLRFQTKLHNMLGQQRRVATICTHDVCQLTLPLQFALQPVDVTYIQPLNMKKHFTARQLLTHLQLEAESERKRRKLTTFSGLMRYLEIVSPLLGPKRGTLCASAHADIQPLPVTVDAAGTTISLHPITGCNQTRLTRETTKILLEVAGQTDAVCKDIIRSLIGWLLKYARPKVDEASSLPLSPLTIIPLSIENAETGDRFARYPTAGDIADPDFLNVKVE</sequence>
<evidence type="ECO:0000313" key="4">
    <source>
        <dbReference type="EMBL" id="CDS41795.1"/>
    </source>
</evidence>
<organism evidence="4 5">
    <name type="scientific">Echinococcus multilocularis</name>
    <name type="common">Fox tapeworm</name>
    <dbReference type="NCBI Taxonomy" id="6211"/>
    <lineage>
        <taxon>Eukaryota</taxon>
        <taxon>Metazoa</taxon>
        <taxon>Spiralia</taxon>
        <taxon>Lophotrochozoa</taxon>
        <taxon>Platyhelminthes</taxon>
        <taxon>Cestoda</taxon>
        <taxon>Eucestoda</taxon>
        <taxon>Cyclophyllidea</taxon>
        <taxon>Taeniidae</taxon>
        <taxon>Echinococcus</taxon>
    </lineage>
</organism>
<keyword evidence="5" id="KW-1185">Reference proteome</keyword>
<evidence type="ECO:0000313" key="5">
    <source>
        <dbReference type="Proteomes" id="UP000017246"/>
    </source>
</evidence>
<dbReference type="InterPro" id="IPR050216">
    <property type="entry name" value="LRR_domain-containing"/>
</dbReference>
<dbReference type="Proteomes" id="UP000017246">
    <property type="component" value="Unassembled WGS sequence"/>
</dbReference>
<keyword evidence="2" id="KW-0677">Repeat</keyword>
<dbReference type="OrthoDB" id="67933at2759"/>
<dbReference type="InterPro" id="IPR001611">
    <property type="entry name" value="Leu-rich_rpt"/>
</dbReference>
<dbReference type="InterPro" id="IPR003591">
    <property type="entry name" value="Leu-rich_rpt_typical-subtyp"/>
</dbReference>
<evidence type="ECO:0000256" key="1">
    <source>
        <dbReference type="ARBA" id="ARBA00022614"/>
    </source>
</evidence>
<reference evidence="4" key="2">
    <citation type="submission" date="2015-11" db="EMBL/GenBank/DDBJ databases">
        <authorList>
            <person name="Zhang Y."/>
            <person name="Guo Z."/>
        </authorList>
    </citation>
    <scope>NUCLEOTIDE SEQUENCE</scope>
</reference>
<reference evidence="4" key="1">
    <citation type="journal article" date="2013" name="Nature">
        <title>The genomes of four tapeworm species reveal adaptations to parasitism.</title>
        <authorList>
            <person name="Tsai I.J."/>
            <person name="Zarowiecki M."/>
            <person name="Holroyd N."/>
            <person name="Garciarrubio A."/>
            <person name="Sanchez-Flores A."/>
            <person name="Brooks K.L."/>
            <person name="Tracey A."/>
            <person name="Bobes R.J."/>
            <person name="Fragoso G."/>
            <person name="Sciutto E."/>
            <person name="Aslett M."/>
            <person name="Beasley H."/>
            <person name="Bennett H.M."/>
            <person name="Cai J."/>
            <person name="Camicia F."/>
            <person name="Clark R."/>
            <person name="Cucher M."/>
            <person name="De Silva N."/>
            <person name="Day T.A."/>
            <person name="Deplazes P."/>
            <person name="Estrada K."/>
            <person name="Fernandez C."/>
            <person name="Holland P.W."/>
            <person name="Hou J."/>
            <person name="Hu S."/>
            <person name="Huckvale T."/>
            <person name="Hung S.S."/>
            <person name="Kamenetzky L."/>
            <person name="Keane J.A."/>
            <person name="Kiss F."/>
            <person name="Koziol U."/>
            <person name="Lambert O."/>
            <person name="Liu K."/>
            <person name="Luo X."/>
            <person name="Luo Y."/>
            <person name="Macchiaroli N."/>
            <person name="Nichol S."/>
            <person name="Paps J."/>
            <person name="Parkinson J."/>
            <person name="Pouchkina-Stantcheva N."/>
            <person name="Riddiford N."/>
            <person name="Rosenzvit M."/>
            <person name="Salinas G."/>
            <person name="Wasmuth J.D."/>
            <person name="Zamanian M."/>
            <person name="Zheng Y."/>
            <person name="Cai X."/>
            <person name="Soberon X."/>
            <person name="Olson P.D."/>
            <person name="Laclette J.P."/>
            <person name="Brehm K."/>
            <person name="Berriman M."/>
            <person name="Garciarrubio A."/>
            <person name="Bobes R.J."/>
            <person name="Fragoso G."/>
            <person name="Sanchez-Flores A."/>
            <person name="Estrada K."/>
            <person name="Cevallos M.A."/>
            <person name="Morett E."/>
            <person name="Gonzalez V."/>
            <person name="Portillo T."/>
            <person name="Ochoa-Leyva A."/>
            <person name="Jose M.V."/>
            <person name="Sciutto E."/>
            <person name="Landa A."/>
            <person name="Jimenez L."/>
            <person name="Valdes V."/>
            <person name="Carrero J.C."/>
            <person name="Larralde C."/>
            <person name="Morales-Montor J."/>
            <person name="Limon-Lason J."/>
            <person name="Soberon X."/>
            <person name="Laclette J.P."/>
        </authorList>
    </citation>
    <scope>NUCLEOTIDE SEQUENCE [LARGE SCALE GENOMIC DNA]</scope>
</reference>
<dbReference type="PANTHER" id="PTHR48051">
    <property type="match status" value="1"/>
</dbReference>